<feature type="transmembrane region" description="Helical" evidence="8">
    <location>
        <begin position="17"/>
        <end position="37"/>
    </location>
</feature>
<proteinExistence type="predicted"/>
<comment type="subcellular location">
    <subcellularLocation>
        <location evidence="1">Cell membrane</location>
        <topology evidence="1">Multi-pass membrane protein</topology>
    </subcellularLocation>
</comment>
<accession>A0ABV7BPY5</accession>
<keyword evidence="3" id="KW-0645">Protease</keyword>
<name>A0ABV7BPY5_9PROT</name>
<comment type="caution">
    <text evidence="9">The sequence shown here is derived from an EMBL/GenBank/DDBJ whole genome shotgun (WGS) entry which is preliminary data.</text>
</comment>
<dbReference type="RefSeq" id="WP_216834339.1">
    <property type="nucleotide sequence ID" value="NZ_JAFNJS010000001.1"/>
</dbReference>
<keyword evidence="4 8" id="KW-0812">Transmembrane</keyword>
<feature type="transmembrane region" description="Helical" evidence="8">
    <location>
        <begin position="109"/>
        <end position="128"/>
    </location>
</feature>
<dbReference type="InterPro" id="IPR017540">
    <property type="entry name" value="Exosortase-1"/>
</dbReference>
<feature type="transmembrane region" description="Helical" evidence="8">
    <location>
        <begin position="219"/>
        <end position="247"/>
    </location>
</feature>
<dbReference type="NCBIfam" id="TIGR03109">
    <property type="entry name" value="exosort_XrtA"/>
    <property type="match status" value="1"/>
</dbReference>
<protein>
    <submittedName>
        <fullName evidence="9">Exosortase A</fullName>
        <ecNumber evidence="9">3.4.22.-</ecNumber>
    </submittedName>
</protein>
<evidence type="ECO:0000256" key="4">
    <source>
        <dbReference type="ARBA" id="ARBA00022692"/>
    </source>
</evidence>
<feature type="transmembrane region" description="Helical" evidence="8">
    <location>
        <begin position="49"/>
        <end position="67"/>
    </location>
</feature>
<evidence type="ECO:0000256" key="8">
    <source>
        <dbReference type="SAM" id="Phobius"/>
    </source>
</evidence>
<evidence type="ECO:0000256" key="7">
    <source>
        <dbReference type="ARBA" id="ARBA00023136"/>
    </source>
</evidence>
<evidence type="ECO:0000256" key="1">
    <source>
        <dbReference type="ARBA" id="ARBA00004651"/>
    </source>
</evidence>
<keyword evidence="5 9" id="KW-0378">Hydrolase</keyword>
<dbReference type="Proteomes" id="UP001595420">
    <property type="component" value="Unassembled WGS sequence"/>
</dbReference>
<keyword evidence="2" id="KW-1003">Cell membrane</keyword>
<dbReference type="InterPro" id="IPR019127">
    <property type="entry name" value="Exosortase"/>
</dbReference>
<evidence type="ECO:0000313" key="10">
    <source>
        <dbReference type="Proteomes" id="UP001595420"/>
    </source>
</evidence>
<dbReference type="InterPro" id="IPR013426">
    <property type="entry name" value="EpsH-like"/>
</dbReference>
<dbReference type="NCBIfam" id="TIGR02602">
    <property type="entry name" value="8TM_EpsH"/>
    <property type="match status" value="1"/>
</dbReference>
<feature type="transmembrane region" description="Helical" evidence="8">
    <location>
        <begin position="300"/>
        <end position="320"/>
    </location>
</feature>
<keyword evidence="6 8" id="KW-1133">Transmembrane helix</keyword>
<dbReference type="GO" id="GO:0016787">
    <property type="term" value="F:hydrolase activity"/>
    <property type="evidence" value="ECO:0007669"/>
    <property type="project" value="UniProtKB-KW"/>
</dbReference>
<evidence type="ECO:0000256" key="6">
    <source>
        <dbReference type="ARBA" id="ARBA00022989"/>
    </source>
</evidence>
<dbReference type="EMBL" id="JBHRSB010000001">
    <property type="protein sequence ID" value="MFC2998771.1"/>
    <property type="molecule type" value="Genomic_DNA"/>
</dbReference>
<organism evidence="9 10">
    <name type="scientific">Falsiroseomonas tokyonensis</name>
    <dbReference type="NCBI Taxonomy" id="430521"/>
    <lineage>
        <taxon>Bacteria</taxon>
        <taxon>Pseudomonadati</taxon>
        <taxon>Pseudomonadota</taxon>
        <taxon>Alphaproteobacteria</taxon>
        <taxon>Acetobacterales</taxon>
        <taxon>Roseomonadaceae</taxon>
        <taxon>Falsiroseomonas</taxon>
    </lineage>
</organism>
<dbReference type="Pfam" id="PF09721">
    <property type="entry name" value="Exosortase_EpsH"/>
    <property type="match status" value="1"/>
</dbReference>
<sequence>MNVTLPARPATLQAGGWALPLAGLGLGLLALGLLFRAEVEAAVATWDRSAAYGHCWLVLPIAAWLAWQRRARLVQLRPAPSLVLALPALGAALAWLVAERLGIMEGRQFALVGLAWVLVLAVLGWRIALAMAAPLAYLIFLVPFGEFATPFLQDVTLRMILAGLRLLGIPFYADGLVIEIPAGTFLVAEACAGLRFLIATIAFGALYALVMFRSPGRRLLVLLLAVVVPILANGIRALGIVLLGHHLGSAEAAAADHLIYGWVFFSVVLLLLVLAGLPFRQDASVPVASAPPRQAPARPALALGAAALAVGLGAAGPLAAGRLDAGVPAPQAEAVALAAPEGCEAEGLVLRCAGATASARLLAFAPAANWSAVAAARRLAAGIADDEALTFALREPGVDWQVRQEAGRPMVAVAAWRDGAPAGDGLRARLAQALSALRGGTARPVLLVVELAPDAAARPDPVRLRGLMRALLTAQREGLVPRAATISAGA</sequence>
<evidence type="ECO:0000256" key="5">
    <source>
        <dbReference type="ARBA" id="ARBA00022801"/>
    </source>
</evidence>
<dbReference type="NCBIfam" id="TIGR04178">
    <property type="entry name" value="exo_archaeo"/>
    <property type="match status" value="1"/>
</dbReference>
<dbReference type="InterPro" id="IPR026392">
    <property type="entry name" value="Exo/Archaeosortase_dom"/>
</dbReference>
<reference evidence="10" key="1">
    <citation type="journal article" date="2019" name="Int. J. Syst. Evol. Microbiol.">
        <title>The Global Catalogue of Microorganisms (GCM) 10K type strain sequencing project: providing services to taxonomists for standard genome sequencing and annotation.</title>
        <authorList>
            <consortium name="The Broad Institute Genomics Platform"/>
            <consortium name="The Broad Institute Genome Sequencing Center for Infectious Disease"/>
            <person name="Wu L."/>
            <person name="Ma J."/>
        </authorList>
    </citation>
    <scope>NUCLEOTIDE SEQUENCE [LARGE SCALE GENOMIC DNA]</scope>
    <source>
        <strain evidence="10">CGMCC 1.16855</strain>
    </source>
</reference>
<feature type="transmembrane region" description="Helical" evidence="8">
    <location>
        <begin position="134"/>
        <end position="152"/>
    </location>
</feature>
<evidence type="ECO:0000256" key="3">
    <source>
        <dbReference type="ARBA" id="ARBA00022670"/>
    </source>
</evidence>
<feature type="transmembrane region" description="Helical" evidence="8">
    <location>
        <begin position="79"/>
        <end position="97"/>
    </location>
</feature>
<evidence type="ECO:0000256" key="2">
    <source>
        <dbReference type="ARBA" id="ARBA00022475"/>
    </source>
</evidence>
<gene>
    <name evidence="9" type="primary">xrtA</name>
    <name evidence="9" type="ORF">ACFOD3_02640</name>
</gene>
<feature type="transmembrane region" description="Helical" evidence="8">
    <location>
        <begin position="259"/>
        <end position="279"/>
    </location>
</feature>
<feature type="transmembrane region" description="Helical" evidence="8">
    <location>
        <begin position="194"/>
        <end position="212"/>
    </location>
</feature>
<dbReference type="EC" id="3.4.22.-" evidence="9"/>
<keyword evidence="10" id="KW-1185">Reference proteome</keyword>
<keyword evidence="7 8" id="KW-0472">Membrane</keyword>
<evidence type="ECO:0000313" key="9">
    <source>
        <dbReference type="EMBL" id="MFC2998771.1"/>
    </source>
</evidence>